<keyword evidence="3" id="KW-0645">Protease</keyword>
<keyword evidence="11" id="KW-1185">Reference proteome</keyword>
<evidence type="ECO:0000256" key="2">
    <source>
        <dbReference type="ARBA" id="ARBA00022475"/>
    </source>
</evidence>
<dbReference type="NCBIfam" id="TIGR04178">
    <property type="entry name" value="exo_archaeo"/>
    <property type="match status" value="1"/>
</dbReference>
<keyword evidence="2" id="KW-1003">Cell membrane</keyword>
<dbReference type="InterPro" id="IPR017540">
    <property type="entry name" value="Exosortase-1"/>
</dbReference>
<dbReference type="InterPro" id="IPR014263">
    <property type="entry name" value="Methanolan_biosynth_EpsI"/>
</dbReference>
<dbReference type="InterPro" id="IPR019127">
    <property type="entry name" value="Exosortase"/>
</dbReference>
<feature type="transmembrane region" description="Helical" evidence="8">
    <location>
        <begin position="248"/>
        <end position="266"/>
    </location>
</feature>
<feature type="transmembrane region" description="Helical" evidence="8">
    <location>
        <begin position="207"/>
        <end position="227"/>
    </location>
</feature>
<evidence type="ECO:0000256" key="4">
    <source>
        <dbReference type="ARBA" id="ARBA00022692"/>
    </source>
</evidence>
<name>A0ABU5P1K2_9GAMM</name>
<feature type="transmembrane region" description="Helical" evidence="8">
    <location>
        <begin position="92"/>
        <end position="109"/>
    </location>
</feature>
<sequence length="499" mass="56141">MSATTLHQAQYRWVLAFPLLALALWAEWSDFFALWYDSIIYAHGYLVLAGTLFLLFDRRALLRQLTVTGSSLALLLLAGASVALLLAQAADIRVVRLLLTPVVILLWGWSIWGWPFVRIAGGPVMLLLFAVPVWDDFSPLLQHITVFFNTLFLQLADIEARIEEFLIVLEVGAFLVEDGCSGVRYLMVALFLGSFYGQMYYRSFGSTALLVVTAGLLSMLANWIRVFGVIAAGHYTDMETSLVKDHELFGWVIFVIFTLAPLFYVATRLERAQGQSHTPETSQAPAGTPASPPWPWLWPAVASVLVLWPALLPMALQAKTEQMAKTWSPTLMDSVAGWRGPLRHASVWEPEFSGHDIDLSGVYVSEKRQQVQLQITGYRHQRQEKELIFYRNRLYDNAEWQLVSDGERPLPDDFSLSPQAVNETVIESRQDQSRVIVWSWYDVGGFLTHSKIEAKLVGALKKISGDSRGALWALAGRCDAQNCDLQRVAFEQFLGKARR</sequence>
<keyword evidence="7 8" id="KW-0472">Membrane</keyword>
<evidence type="ECO:0000256" key="6">
    <source>
        <dbReference type="ARBA" id="ARBA00022989"/>
    </source>
</evidence>
<dbReference type="NCBIfam" id="TIGR02914">
    <property type="entry name" value="EpsI_fam"/>
    <property type="match status" value="1"/>
</dbReference>
<evidence type="ECO:0000256" key="7">
    <source>
        <dbReference type="ARBA" id="ARBA00023136"/>
    </source>
</evidence>
<dbReference type="InterPro" id="IPR026392">
    <property type="entry name" value="Exo/Archaeosortase_dom"/>
</dbReference>
<dbReference type="EC" id="3.4.22.-" evidence="10"/>
<evidence type="ECO:0000256" key="3">
    <source>
        <dbReference type="ARBA" id="ARBA00022670"/>
    </source>
</evidence>
<dbReference type="GO" id="GO:0016787">
    <property type="term" value="F:hydrolase activity"/>
    <property type="evidence" value="ECO:0007669"/>
    <property type="project" value="UniProtKB-KW"/>
</dbReference>
<protein>
    <submittedName>
        <fullName evidence="10">Exosortase A</fullName>
        <ecNumber evidence="10">3.4.22.-</ecNumber>
    </submittedName>
</protein>
<gene>
    <name evidence="10" type="primary">xrtA</name>
    <name evidence="10" type="ORF">U5822_14395</name>
</gene>
<evidence type="ECO:0000259" key="9">
    <source>
        <dbReference type="Pfam" id="PF11984"/>
    </source>
</evidence>
<evidence type="ECO:0000256" key="1">
    <source>
        <dbReference type="ARBA" id="ARBA00004651"/>
    </source>
</evidence>
<keyword evidence="4 8" id="KW-0812">Transmembrane</keyword>
<feature type="transmembrane region" description="Helical" evidence="8">
    <location>
        <begin position="65"/>
        <end position="86"/>
    </location>
</feature>
<organism evidence="10 11">
    <name type="scientific">Marinobacter qingdaonensis</name>
    <dbReference type="NCBI Taxonomy" id="3108486"/>
    <lineage>
        <taxon>Bacteria</taxon>
        <taxon>Pseudomonadati</taxon>
        <taxon>Pseudomonadota</taxon>
        <taxon>Gammaproteobacteria</taxon>
        <taxon>Pseudomonadales</taxon>
        <taxon>Marinobacteraceae</taxon>
        <taxon>Marinobacter</taxon>
    </lineage>
</organism>
<feature type="transmembrane region" description="Helical" evidence="8">
    <location>
        <begin position="296"/>
        <end position="316"/>
    </location>
</feature>
<evidence type="ECO:0000256" key="5">
    <source>
        <dbReference type="ARBA" id="ARBA00022801"/>
    </source>
</evidence>
<dbReference type="EMBL" id="JAYDCJ010000003">
    <property type="protein sequence ID" value="MEA1081862.1"/>
    <property type="molecule type" value="Genomic_DNA"/>
</dbReference>
<dbReference type="Proteomes" id="UP001305746">
    <property type="component" value="Unassembled WGS sequence"/>
</dbReference>
<dbReference type="InterPro" id="IPR013426">
    <property type="entry name" value="EpsH-like"/>
</dbReference>
<comment type="caution">
    <text evidence="10">The sequence shown here is derived from an EMBL/GenBank/DDBJ whole genome shotgun (WGS) entry which is preliminary data.</text>
</comment>
<dbReference type="Pfam" id="PF11984">
    <property type="entry name" value="DUF3485"/>
    <property type="match status" value="1"/>
</dbReference>
<dbReference type="Pfam" id="PF09721">
    <property type="entry name" value="Exosortase_EpsH"/>
    <property type="match status" value="1"/>
</dbReference>
<feature type="transmembrane region" description="Helical" evidence="8">
    <location>
        <begin position="39"/>
        <end position="56"/>
    </location>
</feature>
<feature type="transmembrane region" description="Helical" evidence="8">
    <location>
        <begin position="116"/>
        <end position="134"/>
    </location>
</feature>
<evidence type="ECO:0000313" key="11">
    <source>
        <dbReference type="Proteomes" id="UP001305746"/>
    </source>
</evidence>
<evidence type="ECO:0000256" key="8">
    <source>
        <dbReference type="SAM" id="Phobius"/>
    </source>
</evidence>
<accession>A0ABU5P1K2</accession>
<evidence type="ECO:0000313" key="10">
    <source>
        <dbReference type="EMBL" id="MEA1081862.1"/>
    </source>
</evidence>
<keyword evidence="5 10" id="KW-0378">Hydrolase</keyword>
<comment type="subcellular location">
    <subcellularLocation>
        <location evidence="1">Cell membrane</location>
        <topology evidence="1">Multi-pass membrane protein</topology>
    </subcellularLocation>
</comment>
<proteinExistence type="predicted"/>
<dbReference type="RefSeq" id="WP_322856303.1">
    <property type="nucleotide sequence ID" value="NZ_JAYDCJ010000003.1"/>
</dbReference>
<dbReference type="NCBIfam" id="TIGR03109">
    <property type="entry name" value="exosort_XrtA"/>
    <property type="match status" value="1"/>
</dbReference>
<feature type="domain" description="Methanolan biosynthesis EpsI" evidence="9">
    <location>
        <begin position="301"/>
        <end position="469"/>
    </location>
</feature>
<reference evidence="10 11" key="1">
    <citation type="submission" date="2023-12" db="EMBL/GenBank/DDBJ databases">
        <title>Marinobacter qingdaonensis sp. nov., isolated from the intertidal sediment of Qingdao, PR China.</title>
        <authorList>
            <person name="Li Y."/>
        </authorList>
    </citation>
    <scope>NUCLEOTIDE SEQUENCE [LARGE SCALE GENOMIC DNA]</scope>
    <source>
        <strain evidence="10 11">ASW11-75</strain>
    </source>
</reference>
<keyword evidence="6 8" id="KW-1133">Transmembrane helix</keyword>
<dbReference type="NCBIfam" id="TIGR02602">
    <property type="entry name" value="8TM_EpsH"/>
    <property type="match status" value="1"/>
</dbReference>